<evidence type="ECO:0000313" key="4">
    <source>
        <dbReference type="Proteomes" id="UP000187735"/>
    </source>
</evidence>
<dbReference type="Pfam" id="PF00795">
    <property type="entry name" value="CN_hydrolase"/>
    <property type="match status" value="1"/>
</dbReference>
<dbReference type="PROSITE" id="PS50263">
    <property type="entry name" value="CN_HYDROLASE"/>
    <property type="match status" value="1"/>
</dbReference>
<keyword evidence="1 3" id="KW-0378">Hydrolase</keyword>
<dbReference type="PANTHER" id="PTHR43674:SF2">
    <property type="entry name" value="BETA-UREIDOPROPIONASE"/>
    <property type="match status" value="1"/>
</dbReference>
<dbReference type="InterPro" id="IPR036526">
    <property type="entry name" value="C-N_Hydrolase_sf"/>
</dbReference>
<keyword evidence="4" id="KW-1185">Reference proteome</keyword>
<dbReference type="CDD" id="cd07197">
    <property type="entry name" value="nitrilase"/>
    <property type="match status" value="1"/>
</dbReference>
<dbReference type="KEGG" id="fmr:Fuma_02530"/>
<sequence>MMTIRNLVSHWPKLVTSLLLCLFVQSSCLGETHDIKVAIAQIHCIDSDRDGNLVRIESAIVDAANQGAQIVCFPETSLYGWVNPEAHTLAQPIPGKDFEALAALAKRYKVYLSIGLAEKEADRTFDAAVLIDDGGKLLIKHRKINTLTHLMSPPYTRGSEVKTVETKFGRIGLLICADTFEASVVDRMQQQRPELLLVPYGWAANKQDWPKHGLSLKATIASAAKKIGCPIVGTNLVGCISQGPWQGMIYGGQSYATDQAGDVIAQGKDRDRDIVVFSVTVTTTPR</sequence>
<protein>
    <submittedName>
        <fullName evidence="3">(R)-stereoselective amidase</fullName>
        <ecNumber evidence="3">3.5.1.100</ecNumber>
    </submittedName>
</protein>
<evidence type="ECO:0000259" key="2">
    <source>
        <dbReference type="PROSITE" id="PS50263"/>
    </source>
</evidence>
<dbReference type="EC" id="3.5.1.100" evidence="3"/>
<evidence type="ECO:0000256" key="1">
    <source>
        <dbReference type="ARBA" id="ARBA00022801"/>
    </source>
</evidence>
<dbReference type="Proteomes" id="UP000187735">
    <property type="component" value="Chromosome"/>
</dbReference>
<gene>
    <name evidence="3" type="primary">ramA_3</name>
    <name evidence="3" type="ORF">Fuma_02530</name>
</gene>
<dbReference type="STRING" id="1891926.Fuma_02530"/>
<evidence type="ECO:0000313" key="3">
    <source>
        <dbReference type="EMBL" id="APZ92918.1"/>
    </source>
</evidence>
<reference evidence="3 4" key="1">
    <citation type="journal article" date="2016" name="Front. Microbiol.">
        <title>Fuerstia marisgermanicae gen. nov., sp. nov., an Unusual Member of the Phylum Planctomycetes from the German Wadden Sea.</title>
        <authorList>
            <person name="Kohn T."/>
            <person name="Heuer A."/>
            <person name="Jogler M."/>
            <person name="Vollmers J."/>
            <person name="Boedeker C."/>
            <person name="Bunk B."/>
            <person name="Rast P."/>
            <person name="Borchert D."/>
            <person name="Glockner I."/>
            <person name="Freese H.M."/>
            <person name="Klenk H.P."/>
            <person name="Overmann J."/>
            <person name="Kaster A.K."/>
            <person name="Rohde M."/>
            <person name="Wiegand S."/>
            <person name="Jogler C."/>
        </authorList>
    </citation>
    <scope>NUCLEOTIDE SEQUENCE [LARGE SCALE GENOMIC DNA]</scope>
    <source>
        <strain evidence="3 4">NH11</strain>
    </source>
</reference>
<organism evidence="3 4">
    <name type="scientific">Fuerstiella marisgermanici</name>
    <dbReference type="NCBI Taxonomy" id="1891926"/>
    <lineage>
        <taxon>Bacteria</taxon>
        <taxon>Pseudomonadati</taxon>
        <taxon>Planctomycetota</taxon>
        <taxon>Planctomycetia</taxon>
        <taxon>Planctomycetales</taxon>
        <taxon>Planctomycetaceae</taxon>
        <taxon>Fuerstiella</taxon>
    </lineage>
</organism>
<accession>A0A1P8WFT2</accession>
<dbReference type="SUPFAM" id="SSF56317">
    <property type="entry name" value="Carbon-nitrogen hydrolase"/>
    <property type="match status" value="1"/>
</dbReference>
<feature type="domain" description="CN hydrolase" evidence="2">
    <location>
        <begin position="35"/>
        <end position="281"/>
    </location>
</feature>
<dbReference type="Gene3D" id="3.60.110.10">
    <property type="entry name" value="Carbon-nitrogen hydrolase"/>
    <property type="match status" value="1"/>
</dbReference>
<name>A0A1P8WFT2_9PLAN</name>
<proteinExistence type="predicted"/>
<dbReference type="GO" id="GO:0050126">
    <property type="term" value="F:N-carbamoylputrescine amidase activity"/>
    <property type="evidence" value="ECO:0007669"/>
    <property type="project" value="TreeGrafter"/>
</dbReference>
<dbReference type="AlphaFoldDB" id="A0A1P8WFT2"/>
<dbReference type="InterPro" id="IPR050345">
    <property type="entry name" value="Aliph_Amidase/BUP"/>
</dbReference>
<dbReference type="RefSeq" id="WP_218922429.1">
    <property type="nucleotide sequence ID" value="NZ_CP017641.1"/>
</dbReference>
<dbReference type="InterPro" id="IPR003010">
    <property type="entry name" value="C-N_Hydrolase"/>
</dbReference>
<dbReference type="GO" id="GO:0033388">
    <property type="term" value="P:putrescine biosynthetic process from arginine"/>
    <property type="evidence" value="ECO:0007669"/>
    <property type="project" value="TreeGrafter"/>
</dbReference>
<dbReference type="PANTHER" id="PTHR43674">
    <property type="entry name" value="NITRILASE C965.09-RELATED"/>
    <property type="match status" value="1"/>
</dbReference>
<dbReference type="EMBL" id="CP017641">
    <property type="protein sequence ID" value="APZ92918.1"/>
    <property type="molecule type" value="Genomic_DNA"/>
</dbReference>